<evidence type="ECO:0000313" key="2">
    <source>
        <dbReference type="EMBL" id="SUZ72236.1"/>
    </source>
</evidence>
<organism evidence="2">
    <name type="scientific">marine metagenome</name>
    <dbReference type="NCBI Taxonomy" id="408172"/>
    <lineage>
        <taxon>unclassified sequences</taxon>
        <taxon>metagenomes</taxon>
        <taxon>ecological metagenomes</taxon>
    </lineage>
</organism>
<keyword evidence="1" id="KW-1133">Transmembrane helix</keyword>
<feature type="transmembrane region" description="Helical" evidence="1">
    <location>
        <begin position="77"/>
        <end position="96"/>
    </location>
</feature>
<reference evidence="2" key="1">
    <citation type="submission" date="2018-05" db="EMBL/GenBank/DDBJ databases">
        <authorList>
            <person name="Lanie J.A."/>
            <person name="Ng W.-L."/>
            <person name="Kazmierczak K.M."/>
            <person name="Andrzejewski T.M."/>
            <person name="Davidsen T.M."/>
            <person name="Wayne K.J."/>
            <person name="Tettelin H."/>
            <person name="Glass J.I."/>
            <person name="Rusch D."/>
            <person name="Podicherti R."/>
            <person name="Tsui H.-C.T."/>
            <person name="Winkler M.E."/>
        </authorList>
    </citation>
    <scope>NUCLEOTIDE SEQUENCE</scope>
</reference>
<name>A0A381PYU3_9ZZZZ</name>
<dbReference type="InterPro" id="IPR011990">
    <property type="entry name" value="TPR-like_helical_dom_sf"/>
</dbReference>
<proteinExistence type="predicted"/>
<dbReference type="Gene3D" id="1.25.40.10">
    <property type="entry name" value="Tetratricopeptide repeat domain"/>
    <property type="match status" value="1"/>
</dbReference>
<keyword evidence="1" id="KW-0472">Membrane</keyword>
<accession>A0A381PYU3</accession>
<sequence length="271" mass="31071">MSLAIYVGTAFYISNRSDYDRRQENVELFKKEKENLKLNKSLPQESLSLLVNEREQILLQDVPKEKELVVLTKKDSLFKPLFFSVFSFIAICGIYFQPLSMGSLKDLQTYQSINGFIEADFESRKETRGSVIQELKGFMNQTETRASEIYLLANRFKDINEFLITSLLLKSLIDKYSDEIPLGIYAEYAQILFFRDNKVFSKDVEIALKLALKKSPADPVALTLEGVRNFQAGEIDLAMISWEKAKENTNDGNEKLTIQEAINAIKSMKNQ</sequence>
<dbReference type="AlphaFoldDB" id="A0A381PYU3"/>
<keyword evidence="1" id="KW-0812">Transmembrane</keyword>
<dbReference type="EMBL" id="UINC01001148">
    <property type="protein sequence ID" value="SUZ72236.1"/>
    <property type="molecule type" value="Genomic_DNA"/>
</dbReference>
<evidence type="ECO:0008006" key="3">
    <source>
        <dbReference type="Google" id="ProtNLM"/>
    </source>
</evidence>
<gene>
    <name evidence="2" type="ORF">METZ01_LOCUS25090</name>
</gene>
<evidence type="ECO:0000256" key="1">
    <source>
        <dbReference type="SAM" id="Phobius"/>
    </source>
</evidence>
<protein>
    <recommendedName>
        <fullName evidence="3">C-type cytochrome biogenesis protein CcmI</fullName>
    </recommendedName>
</protein>